<evidence type="ECO:0000256" key="6">
    <source>
        <dbReference type="PIRSR" id="PIRSR000972-50"/>
    </source>
</evidence>
<dbReference type="EMBL" id="KN847497">
    <property type="protein sequence ID" value="KIW13563.1"/>
    <property type="molecule type" value="Genomic_DNA"/>
</dbReference>
<dbReference type="PANTHER" id="PTHR43108">
    <property type="entry name" value="N-ACETYLGLUCOSAMINE-6-SULFATASE FAMILY MEMBER"/>
    <property type="match status" value="1"/>
</dbReference>
<dbReference type="HOGENOM" id="CLU_006332_4_0_1"/>
<organism evidence="9 10">
    <name type="scientific">Exophiala spinifera</name>
    <dbReference type="NCBI Taxonomy" id="91928"/>
    <lineage>
        <taxon>Eukaryota</taxon>
        <taxon>Fungi</taxon>
        <taxon>Dikarya</taxon>
        <taxon>Ascomycota</taxon>
        <taxon>Pezizomycotina</taxon>
        <taxon>Eurotiomycetes</taxon>
        <taxon>Chaetothyriomycetidae</taxon>
        <taxon>Chaetothyriales</taxon>
        <taxon>Herpotrichiellaceae</taxon>
        <taxon>Exophiala</taxon>
    </lineage>
</organism>
<evidence type="ECO:0000256" key="4">
    <source>
        <dbReference type="ARBA" id="ARBA00023180"/>
    </source>
</evidence>
<dbReference type="RefSeq" id="XP_016233779.1">
    <property type="nucleotide sequence ID" value="XM_016383076.1"/>
</dbReference>
<comment type="catalytic activity">
    <reaction evidence="5">
        <text>an aryl sulfate + H2O = a phenol + sulfate + H(+)</text>
        <dbReference type="Rhea" id="RHEA:17261"/>
        <dbReference type="ChEBI" id="CHEBI:15377"/>
        <dbReference type="ChEBI" id="CHEBI:15378"/>
        <dbReference type="ChEBI" id="CHEBI:16189"/>
        <dbReference type="ChEBI" id="CHEBI:33853"/>
        <dbReference type="ChEBI" id="CHEBI:140317"/>
        <dbReference type="EC" id="3.1.6.1"/>
    </reaction>
</comment>
<evidence type="ECO:0000313" key="10">
    <source>
        <dbReference type="Proteomes" id="UP000053328"/>
    </source>
</evidence>
<dbReference type="GO" id="GO:0004065">
    <property type="term" value="F:arylsulfatase activity"/>
    <property type="evidence" value="ECO:0007669"/>
    <property type="project" value="UniProtKB-UniRule"/>
</dbReference>
<evidence type="ECO:0000256" key="2">
    <source>
        <dbReference type="ARBA" id="ARBA00022729"/>
    </source>
</evidence>
<dbReference type="GeneID" id="27335834"/>
<name>A0A0D2B3U7_9EURO</name>
<accession>A0A0D2B3U7</accession>
<keyword evidence="2 7" id="KW-0732">Signal</keyword>
<dbReference type="CDD" id="cd16147">
    <property type="entry name" value="G6S"/>
    <property type="match status" value="1"/>
</dbReference>
<feature type="chain" id="PRO_5002249450" description="Arylsulfatase" evidence="7">
    <location>
        <begin position="21"/>
        <end position="566"/>
    </location>
</feature>
<dbReference type="PANTHER" id="PTHR43108:SF8">
    <property type="entry name" value="SD21168P"/>
    <property type="match status" value="1"/>
</dbReference>
<dbReference type="InterPro" id="IPR024607">
    <property type="entry name" value="Sulfatase_CS"/>
</dbReference>
<dbReference type="VEuPathDB" id="FungiDB:PV08_08751"/>
<dbReference type="Gene3D" id="3.40.720.10">
    <property type="entry name" value="Alkaline Phosphatase, subunit A"/>
    <property type="match status" value="1"/>
</dbReference>
<evidence type="ECO:0000313" key="9">
    <source>
        <dbReference type="EMBL" id="KIW13563.1"/>
    </source>
</evidence>
<keyword evidence="10" id="KW-1185">Reference proteome</keyword>
<evidence type="ECO:0000256" key="5">
    <source>
        <dbReference type="PIRNR" id="PIRNR000972"/>
    </source>
</evidence>
<dbReference type="InterPro" id="IPR012083">
    <property type="entry name" value="Arylsulfatase"/>
</dbReference>
<dbReference type="SUPFAM" id="SSF53649">
    <property type="entry name" value="Alkaline phosphatase-like"/>
    <property type="match status" value="1"/>
</dbReference>
<evidence type="ECO:0000256" key="3">
    <source>
        <dbReference type="ARBA" id="ARBA00022801"/>
    </source>
</evidence>
<feature type="domain" description="Sulfatase N-terminal" evidence="8">
    <location>
        <begin position="29"/>
        <end position="374"/>
    </location>
</feature>
<dbReference type="Pfam" id="PF00884">
    <property type="entry name" value="Sulfatase"/>
    <property type="match status" value="1"/>
</dbReference>
<feature type="signal peptide" evidence="7">
    <location>
        <begin position="1"/>
        <end position="20"/>
    </location>
</feature>
<sequence length="566" mass="63722">MVPILTWAYVSFLLLSVSWASKCPTKKKPNIIFILTDDQDLRLHSLEYQTQTMKHLRDGGTSFEKHFSTTAVCCPARVSILTGKMAHNTNVTDVYPPWGGYPKFVQEGYNDKYLPVWLQNAGYDTYYTGKLFNAHNLANWNKPLPAGWNQTGFLLDPGTYTYYNTCIQMNDQPPAFRPGEYSTDIIANLSLSWLDMAAKSSRPFFLGLAPIAPHTESIIGRGNSVWFDVPRPAKRHENLFLDSKVPRGPSFNPEEACVSWVKELHRQNQSVVDYNDSFYVKRLQSLQAVDEMVGALFEKLKALGMDQNTYVIYTSDNGFHIGQHRLNPGKQCAFEEDVNVPFLIAGPGVPKNHSVSFTTTHHDFAATIFDLAQIPLRQDFDGTPMPLTLHAMDKVAVSTIREHVAVEYWGVAGEEGALYRSGVNGSFTPHANNTYKGIRIVSPQYDLMYTVWCNHEHELYDMKTDPYQTYNLFQTFVQINGQPVNNVVSRLDALLMVMKSCKASQCVEPWLTLHPDGKVTHLIDALDPSLDSFYASQPKVAFTECALGYIIAAEGAMNVDPYHVPD</sequence>
<evidence type="ECO:0000259" key="8">
    <source>
        <dbReference type="Pfam" id="PF00884"/>
    </source>
</evidence>
<comment type="PTM">
    <text evidence="6">The conversion to 3-oxoalanine (also known as C-formylglycine, FGly), of a serine or cysteine residue in prokaryotes and of a cysteine residue in eukaryotes, is critical for catalytic activity.</text>
</comment>
<dbReference type="InterPro" id="IPR000917">
    <property type="entry name" value="Sulfatase_N"/>
</dbReference>
<dbReference type="OrthoDB" id="96314at2759"/>
<comment type="similarity">
    <text evidence="1 5">Belongs to the sulfatase family.</text>
</comment>
<dbReference type="GO" id="GO:0008449">
    <property type="term" value="F:N-acetylglucosamine-6-sulfatase activity"/>
    <property type="evidence" value="ECO:0007669"/>
    <property type="project" value="TreeGrafter"/>
</dbReference>
<gene>
    <name evidence="9" type="ORF">PV08_08751</name>
</gene>
<feature type="modified residue" description="3-oxoalanine (Cys)" evidence="6">
    <location>
        <position position="73"/>
    </location>
</feature>
<reference evidence="9 10" key="1">
    <citation type="submission" date="2015-01" db="EMBL/GenBank/DDBJ databases">
        <title>The Genome Sequence of Exophiala spinifera CBS89968.</title>
        <authorList>
            <consortium name="The Broad Institute Genomics Platform"/>
            <person name="Cuomo C."/>
            <person name="de Hoog S."/>
            <person name="Gorbushina A."/>
            <person name="Stielow B."/>
            <person name="Teixiera M."/>
            <person name="Abouelleil A."/>
            <person name="Chapman S.B."/>
            <person name="Priest M."/>
            <person name="Young S.K."/>
            <person name="Wortman J."/>
            <person name="Nusbaum C."/>
            <person name="Birren B."/>
        </authorList>
    </citation>
    <scope>NUCLEOTIDE SEQUENCE [LARGE SCALE GENOMIC DNA]</scope>
    <source>
        <strain evidence="9 10">CBS 89968</strain>
    </source>
</reference>
<dbReference type="FunFam" id="3.40.720.10:FF:000051">
    <property type="entry name" value="Arylsulfatase"/>
    <property type="match status" value="1"/>
</dbReference>
<evidence type="ECO:0000256" key="7">
    <source>
        <dbReference type="SAM" id="SignalP"/>
    </source>
</evidence>
<dbReference type="STRING" id="91928.A0A0D2B3U7"/>
<protein>
    <recommendedName>
        <fullName evidence="5">Arylsulfatase</fullName>
        <shortName evidence="5">AS</shortName>
        <ecNumber evidence="5">3.1.6.1</ecNumber>
    </recommendedName>
    <alternativeName>
        <fullName evidence="5">Aryl-sulfate sulphohydrolase</fullName>
    </alternativeName>
</protein>
<dbReference type="GO" id="GO:0018958">
    <property type="term" value="P:phenol-containing compound metabolic process"/>
    <property type="evidence" value="ECO:0007669"/>
    <property type="project" value="InterPro"/>
</dbReference>
<dbReference type="InterPro" id="IPR017850">
    <property type="entry name" value="Alkaline_phosphatase_core_sf"/>
</dbReference>
<dbReference type="PROSITE" id="PS00523">
    <property type="entry name" value="SULFATASE_1"/>
    <property type="match status" value="1"/>
</dbReference>
<dbReference type="EC" id="3.1.6.1" evidence="5"/>
<dbReference type="AlphaFoldDB" id="A0A0D2B3U7"/>
<evidence type="ECO:0000256" key="1">
    <source>
        <dbReference type="ARBA" id="ARBA00008779"/>
    </source>
</evidence>
<keyword evidence="3 5" id="KW-0378">Hydrolase</keyword>
<dbReference type="Proteomes" id="UP000053328">
    <property type="component" value="Unassembled WGS sequence"/>
</dbReference>
<dbReference type="PIRSF" id="PIRSF000972">
    <property type="entry name" value="Arylsulf_plant"/>
    <property type="match status" value="1"/>
</dbReference>
<proteinExistence type="inferred from homology"/>
<keyword evidence="4" id="KW-0325">Glycoprotein</keyword>
<dbReference type="GO" id="GO:0005539">
    <property type="term" value="F:glycosaminoglycan binding"/>
    <property type="evidence" value="ECO:0007669"/>
    <property type="project" value="TreeGrafter"/>
</dbReference>